<reference evidence="4" key="1">
    <citation type="submission" date="2009-11" db="EMBL/GenBank/DDBJ databases">
        <title>The complete chromosome 2 of Sphaerobacter thermophilus DSM 20745.</title>
        <authorList>
            <person name="Lucas S."/>
            <person name="Copeland A."/>
            <person name="Lapidus A."/>
            <person name="Glavina del Rio T."/>
            <person name="Dalin E."/>
            <person name="Tice H."/>
            <person name="Bruce D."/>
            <person name="Goodwin L."/>
            <person name="Pitluck S."/>
            <person name="Kyrpides N."/>
            <person name="Mavromatis K."/>
            <person name="Ivanova N."/>
            <person name="Mikhailova N."/>
            <person name="LaButti K.M."/>
            <person name="Clum A."/>
            <person name="Sun H.I."/>
            <person name="Brettin T."/>
            <person name="Detter J.C."/>
            <person name="Han C."/>
            <person name="Larimer F."/>
            <person name="Land M."/>
            <person name="Hauser L."/>
            <person name="Markowitz V."/>
            <person name="Cheng J.F."/>
            <person name="Hugenholtz P."/>
            <person name="Woyke T."/>
            <person name="Wu D."/>
            <person name="Steenblock K."/>
            <person name="Schneider S."/>
            <person name="Pukall R."/>
            <person name="Goeker M."/>
            <person name="Klenk H.P."/>
            <person name="Eisen J.A."/>
        </authorList>
    </citation>
    <scope>NUCLEOTIDE SEQUENCE [LARGE SCALE GENOMIC DNA]</scope>
    <source>
        <strain evidence="4">ATCC 49802 / DSM 20745 / S 6022</strain>
    </source>
</reference>
<reference evidence="3 4" key="2">
    <citation type="journal article" date="2010" name="Stand. Genomic Sci.">
        <title>Complete genome sequence of Desulfohalobium retbaense type strain (HR(100)).</title>
        <authorList>
            <person name="Spring S."/>
            <person name="Nolan M."/>
            <person name="Lapidus A."/>
            <person name="Glavina Del Rio T."/>
            <person name="Copeland A."/>
            <person name="Tice H."/>
            <person name="Cheng J.F."/>
            <person name="Lucas S."/>
            <person name="Land M."/>
            <person name="Chen F."/>
            <person name="Bruce D."/>
            <person name="Goodwin L."/>
            <person name="Pitluck S."/>
            <person name="Ivanova N."/>
            <person name="Mavromatis K."/>
            <person name="Mikhailova N."/>
            <person name="Pati A."/>
            <person name="Chen A."/>
            <person name="Palaniappan K."/>
            <person name="Hauser L."/>
            <person name="Chang Y.J."/>
            <person name="Jeffries C.D."/>
            <person name="Munk C."/>
            <person name="Kiss H."/>
            <person name="Chain P."/>
            <person name="Han C."/>
            <person name="Brettin T."/>
            <person name="Detter J.C."/>
            <person name="Schuler E."/>
            <person name="Goker M."/>
            <person name="Rohde M."/>
            <person name="Bristow J."/>
            <person name="Eisen J.A."/>
            <person name="Markowitz V."/>
            <person name="Hugenholtz P."/>
            <person name="Kyrpides N.C."/>
            <person name="Klenk H.P."/>
        </authorList>
    </citation>
    <scope>NUCLEOTIDE SEQUENCE [LARGE SCALE GENOMIC DNA]</scope>
    <source>
        <strain evidence="4">ATCC 49802 / DSM 20745 / S 6022</strain>
    </source>
</reference>
<evidence type="ECO:0000313" key="4">
    <source>
        <dbReference type="Proteomes" id="UP000002027"/>
    </source>
</evidence>
<dbReference type="HOGENOM" id="CLU_2156764_0_0_0"/>
<dbReference type="KEGG" id="sti:Sthe_3479"/>
<feature type="domain" description="SWIM-type" evidence="2">
    <location>
        <begin position="50"/>
        <end position="83"/>
    </location>
</feature>
<keyword evidence="1" id="KW-0862">Zinc</keyword>
<dbReference type="Proteomes" id="UP000002027">
    <property type="component" value="Chromosome 2"/>
</dbReference>
<keyword evidence="1" id="KW-0479">Metal-binding</keyword>
<gene>
    <name evidence="3" type="ordered locus">Sthe_3479</name>
</gene>
<evidence type="ECO:0000256" key="1">
    <source>
        <dbReference type="PROSITE-ProRule" id="PRU00325"/>
    </source>
</evidence>
<evidence type="ECO:0000259" key="2">
    <source>
        <dbReference type="PROSITE" id="PS50966"/>
    </source>
</evidence>
<dbReference type="InParanoid" id="D1CAN5"/>
<evidence type="ECO:0000313" key="3">
    <source>
        <dbReference type="EMBL" id="ACZ40878.1"/>
    </source>
</evidence>
<name>D1CAN5_SPHTD</name>
<dbReference type="eggNOG" id="ENOG5030TH3">
    <property type="taxonomic scope" value="Bacteria"/>
</dbReference>
<dbReference type="InterPro" id="IPR007527">
    <property type="entry name" value="Znf_SWIM"/>
</dbReference>
<sequence length="111" mass="12151">MTTMPETIVPVATWRRLAEKAAREGLRAYRLNGDRRAWAVTSHSQTDTAYEVTILDGDLLCSCRGSAFRSYCKHRALVLAELGLLDEAGSGVDAEGRPVVPDRVIEALYAA</sequence>
<accession>D1CAN5</accession>
<keyword evidence="4" id="KW-1185">Reference proteome</keyword>
<dbReference type="GO" id="GO:0008270">
    <property type="term" value="F:zinc ion binding"/>
    <property type="evidence" value="ECO:0007669"/>
    <property type="project" value="UniProtKB-KW"/>
</dbReference>
<dbReference type="AlphaFoldDB" id="D1CAN5"/>
<proteinExistence type="predicted"/>
<dbReference type="Pfam" id="PF04434">
    <property type="entry name" value="SWIM"/>
    <property type="match status" value="1"/>
</dbReference>
<keyword evidence="1" id="KW-0863">Zinc-finger</keyword>
<dbReference type="EMBL" id="CP001824">
    <property type="protein sequence ID" value="ACZ40878.1"/>
    <property type="molecule type" value="Genomic_DNA"/>
</dbReference>
<organism evidence="3 4">
    <name type="scientific">Sphaerobacter thermophilus (strain ATCC 49802 / DSM 20745 / KCCM 41009 / NCIMB 13125 / S 6022)</name>
    <dbReference type="NCBI Taxonomy" id="479434"/>
    <lineage>
        <taxon>Bacteria</taxon>
        <taxon>Pseudomonadati</taxon>
        <taxon>Thermomicrobiota</taxon>
        <taxon>Thermomicrobia</taxon>
        <taxon>Sphaerobacterales</taxon>
        <taxon>Sphaerobacterineae</taxon>
        <taxon>Sphaerobacteraceae</taxon>
        <taxon>Sphaerobacter</taxon>
    </lineage>
</organism>
<protein>
    <submittedName>
        <fullName evidence="3">Zinc finger SWIM domain protein</fullName>
    </submittedName>
</protein>
<dbReference type="PROSITE" id="PS50966">
    <property type="entry name" value="ZF_SWIM"/>
    <property type="match status" value="1"/>
</dbReference>